<dbReference type="AlphaFoldDB" id="A0AAD7C6A6"/>
<feature type="compositionally biased region" description="Basic and acidic residues" evidence="1">
    <location>
        <begin position="7"/>
        <end position="25"/>
    </location>
</feature>
<sequence length="202" mass="21984">MPKNSRRKEAAPQCHRDKCGEQDPKEATELAKDGTYIDTPIEAPAALDSPTPLGEKIKSLARAAAATWIPTKFTKNVNADLAPKTEVYWGITYCEKVGVGAKRYHCIFHDECCFHANDQSSLILSQLELPKAPTQTQQSVATEPPTPQQHLEPCASEESMAAPKKTKSKKAQKPGNKRGAPATGRTEADHSWGPQLGPTSRP</sequence>
<dbReference type="EMBL" id="JARKIE010000439">
    <property type="protein sequence ID" value="KAJ7639898.1"/>
    <property type="molecule type" value="Genomic_DNA"/>
</dbReference>
<dbReference type="Proteomes" id="UP001221757">
    <property type="component" value="Unassembled WGS sequence"/>
</dbReference>
<feature type="compositionally biased region" description="Basic residues" evidence="1">
    <location>
        <begin position="164"/>
        <end position="176"/>
    </location>
</feature>
<accession>A0AAD7C6A6</accession>
<name>A0AAD7C6A6_MYCRO</name>
<keyword evidence="3" id="KW-1185">Reference proteome</keyword>
<gene>
    <name evidence="2" type="ORF">B0H17DRAFT_1149186</name>
</gene>
<protein>
    <submittedName>
        <fullName evidence="2">Uncharacterized protein</fullName>
    </submittedName>
</protein>
<evidence type="ECO:0000313" key="2">
    <source>
        <dbReference type="EMBL" id="KAJ7639898.1"/>
    </source>
</evidence>
<evidence type="ECO:0000313" key="3">
    <source>
        <dbReference type="Proteomes" id="UP001221757"/>
    </source>
</evidence>
<evidence type="ECO:0000256" key="1">
    <source>
        <dbReference type="SAM" id="MobiDB-lite"/>
    </source>
</evidence>
<reference evidence="2" key="1">
    <citation type="submission" date="2023-03" db="EMBL/GenBank/DDBJ databases">
        <title>Massive genome expansion in bonnet fungi (Mycena s.s.) driven by repeated elements and novel gene families across ecological guilds.</title>
        <authorList>
            <consortium name="Lawrence Berkeley National Laboratory"/>
            <person name="Harder C.B."/>
            <person name="Miyauchi S."/>
            <person name="Viragh M."/>
            <person name="Kuo A."/>
            <person name="Thoen E."/>
            <person name="Andreopoulos B."/>
            <person name="Lu D."/>
            <person name="Skrede I."/>
            <person name="Drula E."/>
            <person name="Henrissat B."/>
            <person name="Morin E."/>
            <person name="Kohler A."/>
            <person name="Barry K."/>
            <person name="LaButti K."/>
            <person name="Morin E."/>
            <person name="Salamov A."/>
            <person name="Lipzen A."/>
            <person name="Mereny Z."/>
            <person name="Hegedus B."/>
            <person name="Baldrian P."/>
            <person name="Stursova M."/>
            <person name="Weitz H."/>
            <person name="Taylor A."/>
            <person name="Grigoriev I.V."/>
            <person name="Nagy L.G."/>
            <person name="Martin F."/>
            <person name="Kauserud H."/>
        </authorList>
    </citation>
    <scope>NUCLEOTIDE SEQUENCE</scope>
    <source>
        <strain evidence="2">CBHHK067</strain>
    </source>
</reference>
<organism evidence="2 3">
    <name type="scientific">Mycena rosella</name>
    <name type="common">Pink bonnet</name>
    <name type="synonym">Agaricus rosellus</name>
    <dbReference type="NCBI Taxonomy" id="1033263"/>
    <lineage>
        <taxon>Eukaryota</taxon>
        <taxon>Fungi</taxon>
        <taxon>Dikarya</taxon>
        <taxon>Basidiomycota</taxon>
        <taxon>Agaricomycotina</taxon>
        <taxon>Agaricomycetes</taxon>
        <taxon>Agaricomycetidae</taxon>
        <taxon>Agaricales</taxon>
        <taxon>Marasmiineae</taxon>
        <taxon>Mycenaceae</taxon>
        <taxon>Mycena</taxon>
    </lineage>
</organism>
<feature type="region of interest" description="Disordered" evidence="1">
    <location>
        <begin position="1"/>
        <end position="25"/>
    </location>
</feature>
<comment type="caution">
    <text evidence="2">The sequence shown here is derived from an EMBL/GenBank/DDBJ whole genome shotgun (WGS) entry which is preliminary data.</text>
</comment>
<proteinExistence type="predicted"/>
<feature type="region of interest" description="Disordered" evidence="1">
    <location>
        <begin position="133"/>
        <end position="202"/>
    </location>
</feature>